<name>A0A250F9G3_9FLAO</name>
<evidence type="ECO:0000313" key="3">
    <source>
        <dbReference type="Proteomes" id="UP000217276"/>
    </source>
</evidence>
<feature type="chain" id="PRO_5012670780" evidence="1">
    <location>
        <begin position="20"/>
        <end position="201"/>
    </location>
</feature>
<reference evidence="3" key="1">
    <citation type="submission" date="2017-06" db="EMBL/GenBank/DDBJ databases">
        <title>Capnocytophaga spp. assemblies.</title>
        <authorList>
            <person name="Gulvik C.A."/>
        </authorList>
    </citation>
    <scope>NUCLEOTIDE SEQUENCE [LARGE SCALE GENOMIC DNA]</scope>
    <source>
        <strain evidence="3">H6253</strain>
    </source>
</reference>
<protein>
    <submittedName>
        <fullName evidence="2">Uncharacterized protein</fullName>
    </submittedName>
</protein>
<dbReference type="EMBL" id="CP022384">
    <property type="protein sequence ID" value="ATA81763.1"/>
    <property type="molecule type" value="Genomic_DNA"/>
</dbReference>
<dbReference type="KEGG" id="clk:CGC53_05065"/>
<dbReference type="PROSITE" id="PS51257">
    <property type="entry name" value="PROKAR_LIPOPROTEIN"/>
    <property type="match status" value="1"/>
</dbReference>
<dbReference type="AlphaFoldDB" id="A0A250F9G3"/>
<organism evidence="2 3">
    <name type="scientific">Capnocytophaga leadbetteri</name>
    <dbReference type="NCBI Taxonomy" id="327575"/>
    <lineage>
        <taxon>Bacteria</taxon>
        <taxon>Pseudomonadati</taxon>
        <taxon>Bacteroidota</taxon>
        <taxon>Flavobacteriia</taxon>
        <taxon>Flavobacteriales</taxon>
        <taxon>Flavobacteriaceae</taxon>
        <taxon>Capnocytophaga</taxon>
    </lineage>
</organism>
<dbReference type="RefSeq" id="WP_095913797.1">
    <property type="nucleotide sequence ID" value="NZ_CAUUPF010000013.1"/>
</dbReference>
<keyword evidence="3" id="KW-1185">Reference proteome</keyword>
<sequence length="201" mass="22743">MKYLTQTLMAIALLIGATAACTKAQSDEDSSTERMSYLQKDERITLSVARNQLYISGAIDEMQRVQRIEKDSYEYLSFTTAVIKKTFLGTYPTRARYLQELYPKLRVEPVLVEPDGTRLLLKGEVIVVLEKGATMPAEIKGLGFTITPDSKNPERYILSSNYATERLLQIVSALQNVKGVVSLTPNFDRRVPPKRQDYQVK</sequence>
<evidence type="ECO:0000313" key="2">
    <source>
        <dbReference type="EMBL" id="ATA81763.1"/>
    </source>
</evidence>
<feature type="signal peptide" evidence="1">
    <location>
        <begin position="1"/>
        <end position="19"/>
    </location>
</feature>
<proteinExistence type="predicted"/>
<gene>
    <name evidence="2" type="ORF">CGC53_05065</name>
</gene>
<keyword evidence="1" id="KW-0732">Signal</keyword>
<evidence type="ECO:0000256" key="1">
    <source>
        <dbReference type="SAM" id="SignalP"/>
    </source>
</evidence>
<dbReference type="Proteomes" id="UP000217276">
    <property type="component" value="Chromosome"/>
</dbReference>
<accession>A0A250F9G3</accession>